<dbReference type="SMART" id="SM00458">
    <property type="entry name" value="RICIN"/>
    <property type="match status" value="1"/>
</dbReference>
<dbReference type="EMBL" id="LGSR01000002">
    <property type="protein sequence ID" value="KOS23208.1"/>
    <property type="molecule type" value="Genomic_DNA"/>
</dbReference>
<proteinExistence type="predicted"/>
<dbReference type="PROSITE" id="PS50231">
    <property type="entry name" value="RICIN_B_LECTIN"/>
    <property type="match status" value="1"/>
</dbReference>
<dbReference type="AlphaFoldDB" id="A0A0M8N1J3"/>
<dbReference type="SUPFAM" id="SSF50370">
    <property type="entry name" value="Ricin B-like lectins"/>
    <property type="match status" value="1"/>
</dbReference>
<keyword evidence="3" id="KW-1185">Reference proteome</keyword>
<dbReference type="Gene3D" id="2.80.10.50">
    <property type="match status" value="1"/>
</dbReference>
<accession>A0A0M8N1J3</accession>
<protein>
    <recommendedName>
        <fullName evidence="1">Ricin B lectin domain-containing protein</fullName>
    </recommendedName>
</protein>
<dbReference type="Pfam" id="PF14200">
    <property type="entry name" value="RicinB_lectin_2"/>
    <property type="match status" value="1"/>
</dbReference>
<organism evidence="2 3">
    <name type="scientific">Escovopsis weberi</name>
    <dbReference type="NCBI Taxonomy" id="150374"/>
    <lineage>
        <taxon>Eukaryota</taxon>
        <taxon>Fungi</taxon>
        <taxon>Dikarya</taxon>
        <taxon>Ascomycota</taxon>
        <taxon>Pezizomycotina</taxon>
        <taxon>Sordariomycetes</taxon>
        <taxon>Hypocreomycetidae</taxon>
        <taxon>Hypocreales</taxon>
        <taxon>Hypocreaceae</taxon>
        <taxon>Escovopsis</taxon>
    </lineage>
</organism>
<evidence type="ECO:0000313" key="2">
    <source>
        <dbReference type="EMBL" id="KOS23208.1"/>
    </source>
</evidence>
<dbReference type="Proteomes" id="UP000053831">
    <property type="component" value="Unassembled WGS sequence"/>
</dbReference>
<dbReference type="InterPro" id="IPR000772">
    <property type="entry name" value="Ricin_B_lectin"/>
</dbReference>
<gene>
    <name evidence="2" type="ORF">ESCO_003373</name>
</gene>
<feature type="domain" description="Ricin B lectin" evidence="1">
    <location>
        <begin position="5"/>
        <end position="142"/>
    </location>
</feature>
<name>A0A0M8N1J3_ESCWE</name>
<evidence type="ECO:0000313" key="3">
    <source>
        <dbReference type="Proteomes" id="UP000053831"/>
    </source>
</evidence>
<dbReference type="InterPro" id="IPR035992">
    <property type="entry name" value="Ricin_B-like_lectins"/>
</dbReference>
<evidence type="ECO:0000259" key="1">
    <source>
        <dbReference type="SMART" id="SM00458"/>
    </source>
</evidence>
<reference evidence="2 3" key="1">
    <citation type="submission" date="2015-07" db="EMBL/GenBank/DDBJ databases">
        <title>The genome of the fungus Escovopsis weberi, a specialized disease agent of ant agriculture.</title>
        <authorList>
            <person name="de Man T.J."/>
            <person name="Stajich J.E."/>
            <person name="Kubicek C.P."/>
            <person name="Chenthamara K."/>
            <person name="Atanasova L."/>
            <person name="Druzhinina I.S."/>
            <person name="Birnbaum S."/>
            <person name="Barribeau S.M."/>
            <person name="Teiling C."/>
            <person name="Suen G."/>
            <person name="Currie C."/>
            <person name="Gerardo N.M."/>
        </authorList>
    </citation>
    <scope>NUCLEOTIDE SEQUENCE [LARGE SCALE GENOMIC DNA]</scope>
</reference>
<comment type="caution">
    <text evidence="2">The sequence shown here is derived from an EMBL/GenBank/DDBJ whole genome shotgun (WGS) entry which is preliminary data.</text>
</comment>
<dbReference type="OrthoDB" id="2131701at2759"/>
<sequence length="144" mass="15696">MALQEGVYVIASVLSGGPVLDLENGNNPIANIIGYHAHGGVNQQWRVTRLSLQDYSIQSVYGNTWITAPADGSDQQLSTSRYDPVYNKSARWRIVPANGGYAIYSVENPSKVFDVSGGATKDLTPILLYGYHGGKNQVFTFKKV</sequence>